<accession>A0A1H7GAY7</accession>
<comment type="subcellular location">
    <subcellularLocation>
        <location evidence="1">Cell envelope</location>
    </subcellularLocation>
</comment>
<name>A0A1H7GAY7_9SPHI</name>
<keyword evidence="7" id="KW-0413">Isomerase</keyword>
<evidence type="ECO:0000256" key="5">
    <source>
        <dbReference type="SAM" id="Coils"/>
    </source>
</evidence>
<feature type="domain" description="Thioredoxin" evidence="6">
    <location>
        <begin position="286"/>
        <end position="427"/>
    </location>
</feature>
<keyword evidence="4" id="KW-0676">Redox-active center</keyword>
<dbReference type="GO" id="GO:0017004">
    <property type="term" value="P:cytochrome complex assembly"/>
    <property type="evidence" value="ECO:0007669"/>
    <property type="project" value="UniProtKB-KW"/>
</dbReference>
<dbReference type="OrthoDB" id="1095575at2"/>
<keyword evidence="3" id="KW-1015">Disulfide bond</keyword>
<dbReference type="PROSITE" id="PS51352">
    <property type="entry name" value="THIOREDOXIN_2"/>
    <property type="match status" value="1"/>
</dbReference>
<dbReference type="InterPro" id="IPR013766">
    <property type="entry name" value="Thioredoxin_domain"/>
</dbReference>
<evidence type="ECO:0000259" key="6">
    <source>
        <dbReference type="PROSITE" id="PS51352"/>
    </source>
</evidence>
<dbReference type="InterPro" id="IPR012336">
    <property type="entry name" value="Thioredoxin-like_fold"/>
</dbReference>
<evidence type="ECO:0000256" key="2">
    <source>
        <dbReference type="ARBA" id="ARBA00022748"/>
    </source>
</evidence>
<dbReference type="SUPFAM" id="SSF52833">
    <property type="entry name" value="Thioredoxin-like"/>
    <property type="match status" value="1"/>
</dbReference>
<evidence type="ECO:0000313" key="7">
    <source>
        <dbReference type="EMBL" id="SEK35234.1"/>
    </source>
</evidence>
<keyword evidence="8" id="KW-1185">Reference proteome</keyword>
<gene>
    <name evidence="7" type="ORF">SAMN05421740_101631</name>
</gene>
<evidence type="ECO:0000256" key="4">
    <source>
        <dbReference type="ARBA" id="ARBA00023284"/>
    </source>
</evidence>
<dbReference type="InterPro" id="IPR036249">
    <property type="entry name" value="Thioredoxin-like_sf"/>
</dbReference>
<dbReference type="RefSeq" id="WP_090602657.1">
    <property type="nucleotide sequence ID" value="NZ_FNZR01000001.1"/>
</dbReference>
<keyword evidence="5" id="KW-0175">Coiled coil</keyword>
<dbReference type="Gene3D" id="3.40.30.10">
    <property type="entry name" value="Glutaredoxin"/>
    <property type="match status" value="1"/>
</dbReference>
<proteinExistence type="predicted"/>
<evidence type="ECO:0000313" key="8">
    <source>
        <dbReference type="Proteomes" id="UP000198916"/>
    </source>
</evidence>
<protein>
    <submittedName>
        <fullName evidence="7">Thiol-disulfide isomerase or thioredoxin</fullName>
    </submittedName>
</protein>
<dbReference type="EMBL" id="FNZR01000001">
    <property type="protein sequence ID" value="SEK35234.1"/>
    <property type="molecule type" value="Genomic_DNA"/>
</dbReference>
<organism evidence="7 8">
    <name type="scientific">Parapedobacter koreensis</name>
    <dbReference type="NCBI Taxonomy" id="332977"/>
    <lineage>
        <taxon>Bacteria</taxon>
        <taxon>Pseudomonadati</taxon>
        <taxon>Bacteroidota</taxon>
        <taxon>Sphingobacteriia</taxon>
        <taxon>Sphingobacteriales</taxon>
        <taxon>Sphingobacteriaceae</taxon>
        <taxon>Parapedobacter</taxon>
    </lineage>
</organism>
<reference evidence="8" key="1">
    <citation type="submission" date="2016-10" db="EMBL/GenBank/DDBJ databases">
        <authorList>
            <person name="Varghese N."/>
            <person name="Submissions S."/>
        </authorList>
    </citation>
    <scope>NUCLEOTIDE SEQUENCE [LARGE SCALE GENOMIC DNA]</scope>
    <source>
        <strain evidence="8">Jip14</strain>
    </source>
</reference>
<dbReference type="InterPro" id="IPR050553">
    <property type="entry name" value="Thioredoxin_ResA/DsbE_sf"/>
</dbReference>
<sequence length="427" mass="49114">MKKLSFFFILIACLGCESPQPTGRVRIHGEFPPVAGAYLRLAFYRQERLKVIETPLKQGKFDFYLDSAVTGVYNFSIKWPVPERNRFETTRDANGQIIRKKFPPHIFTRYILRKELYINPVQATTYHIAPEKEITMRMIDKFTTDDYDRPDLFRLKLTTTSADARYYETLDSLKKYHYDMNIHLISDSIRRHMAVLPKGNNAVLILAEKINAERNISSYLRARRNLARRHPDNPVAALDILEVSNEQLLENLNDYTALLDDMEGRARESEYHTLARSKLAGLANPLKEGALFELPEGKTPSGENPSFRPEDSQYTLVEFWASWCIPCREQNPAWNNLSARYGNRGFRILGVSLDSDTDSWLKAIADDKLSGWLHLSDYGAFKGMNAVKYGIQSIPYNVLIDSNGRVAEQHITPEQLDEFLDLNLAKH</sequence>
<dbReference type="PANTHER" id="PTHR42852">
    <property type="entry name" value="THIOL:DISULFIDE INTERCHANGE PROTEIN DSBE"/>
    <property type="match status" value="1"/>
</dbReference>
<dbReference type="GO" id="GO:0030313">
    <property type="term" value="C:cell envelope"/>
    <property type="evidence" value="ECO:0007669"/>
    <property type="project" value="UniProtKB-SubCell"/>
</dbReference>
<feature type="coiled-coil region" evidence="5">
    <location>
        <begin position="238"/>
        <end position="265"/>
    </location>
</feature>
<dbReference type="PANTHER" id="PTHR42852:SF6">
    <property type="entry name" value="THIOL:DISULFIDE INTERCHANGE PROTEIN DSBE"/>
    <property type="match status" value="1"/>
</dbReference>
<dbReference type="CDD" id="cd02966">
    <property type="entry name" value="TlpA_like_family"/>
    <property type="match status" value="1"/>
</dbReference>
<dbReference type="Proteomes" id="UP000198916">
    <property type="component" value="Unassembled WGS sequence"/>
</dbReference>
<dbReference type="STRING" id="332977.SAMN05421740_101631"/>
<keyword evidence="2" id="KW-0201">Cytochrome c-type biogenesis</keyword>
<dbReference type="Pfam" id="PF13905">
    <property type="entry name" value="Thioredoxin_8"/>
    <property type="match status" value="1"/>
</dbReference>
<dbReference type="GO" id="GO:0016853">
    <property type="term" value="F:isomerase activity"/>
    <property type="evidence" value="ECO:0007669"/>
    <property type="project" value="UniProtKB-KW"/>
</dbReference>
<evidence type="ECO:0000256" key="3">
    <source>
        <dbReference type="ARBA" id="ARBA00023157"/>
    </source>
</evidence>
<dbReference type="AlphaFoldDB" id="A0A1H7GAY7"/>
<evidence type="ECO:0000256" key="1">
    <source>
        <dbReference type="ARBA" id="ARBA00004196"/>
    </source>
</evidence>